<dbReference type="GO" id="GO:0016491">
    <property type="term" value="F:oxidoreductase activity"/>
    <property type="evidence" value="ECO:0007669"/>
    <property type="project" value="UniProtKB-KW"/>
</dbReference>
<gene>
    <name evidence="6" type="ORF">KSP39_PZI003069</name>
</gene>
<dbReference type="InterPro" id="IPR008990">
    <property type="entry name" value="Elect_transpt_acc-like_dom_sf"/>
</dbReference>
<protein>
    <recommendedName>
        <fullName evidence="5">Ferredoxin thioredoxin reductase alpha chain domain-containing protein</fullName>
    </recommendedName>
</protein>
<proteinExistence type="inferred from homology"/>
<name>A0AAP0BVN2_9ASPA</name>
<dbReference type="GO" id="GO:0015979">
    <property type="term" value="P:photosynthesis"/>
    <property type="evidence" value="ECO:0007669"/>
    <property type="project" value="InterPro"/>
</dbReference>
<dbReference type="SUPFAM" id="SSF50090">
    <property type="entry name" value="Electron transport accessory proteins"/>
    <property type="match status" value="1"/>
</dbReference>
<evidence type="ECO:0000256" key="1">
    <source>
        <dbReference type="ARBA" id="ARBA00023002"/>
    </source>
</evidence>
<dbReference type="PANTHER" id="PTHR46937:SF4">
    <property type="entry name" value="FERREDOXIN-THIOREDOXIN REDUCTASE SUBUNIT A1, CHLOROPLASTIC"/>
    <property type="match status" value="1"/>
</dbReference>
<keyword evidence="1" id="KW-0560">Oxidoreductase</keyword>
<dbReference type="Pfam" id="PF02941">
    <property type="entry name" value="FeThRed_A"/>
    <property type="match status" value="1"/>
</dbReference>
<sequence length="156" mass="16981">MPMVASTPSSPAVPAPLLRRPASLLTAFSAVHYTALRPFCLPTAATRVLSCQATLTADVYSSFSPEAVISKEVDAACKIGARIRVRAKVKIFHVTKAPELDLCGMEGVIVQYVGVFKGKRVSVNLPYKVEFLLPVEGNEKPTKFVAHLREEELELL</sequence>
<comment type="subunit">
    <text evidence="2">Heterodimer of subunit A (variable subunit) and subunit B (catalytic subunit). Heterodimeric FTR forms a complex with ferredoxin and thioredoxin.</text>
</comment>
<evidence type="ECO:0000256" key="4">
    <source>
        <dbReference type="ARBA" id="ARBA00034490"/>
    </source>
</evidence>
<dbReference type="PANTHER" id="PTHR46937">
    <property type="entry name" value="FERREDOXIN-THIOREDOXIN REDUCTASE, VARIABLE CHAIN"/>
    <property type="match status" value="1"/>
</dbReference>
<dbReference type="Proteomes" id="UP001418222">
    <property type="component" value="Unassembled WGS sequence"/>
</dbReference>
<keyword evidence="7" id="KW-1185">Reference proteome</keyword>
<dbReference type="Gene3D" id="2.30.30.50">
    <property type="match status" value="1"/>
</dbReference>
<comment type="similarity">
    <text evidence="4">Belongs to the ferredoxin thioredoxin reductase alpha subunit family.</text>
</comment>
<evidence type="ECO:0000313" key="6">
    <source>
        <dbReference type="EMBL" id="KAK8951908.1"/>
    </source>
</evidence>
<dbReference type="AlphaFoldDB" id="A0AAP0BVN2"/>
<accession>A0AAP0BVN2</accession>
<feature type="domain" description="Ferredoxin thioredoxin reductase alpha chain" evidence="5">
    <location>
        <begin position="79"/>
        <end position="152"/>
    </location>
</feature>
<evidence type="ECO:0000256" key="3">
    <source>
        <dbReference type="ARBA" id="ARBA00034474"/>
    </source>
</evidence>
<evidence type="ECO:0000259" key="5">
    <source>
        <dbReference type="Pfam" id="PF02941"/>
    </source>
</evidence>
<dbReference type="InterPro" id="IPR044166">
    <property type="entry name" value="FTRV"/>
</dbReference>
<evidence type="ECO:0000313" key="7">
    <source>
        <dbReference type="Proteomes" id="UP001418222"/>
    </source>
</evidence>
<evidence type="ECO:0000256" key="2">
    <source>
        <dbReference type="ARBA" id="ARBA00026011"/>
    </source>
</evidence>
<dbReference type="InterPro" id="IPR004207">
    <property type="entry name" value="Fd_thioredoxin_Rdtase_alpha"/>
</dbReference>
<reference evidence="6 7" key="1">
    <citation type="journal article" date="2022" name="Nat. Plants">
        <title>Genomes of leafy and leafless Platanthera orchids illuminate the evolution of mycoheterotrophy.</title>
        <authorList>
            <person name="Li M.H."/>
            <person name="Liu K.W."/>
            <person name="Li Z."/>
            <person name="Lu H.C."/>
            <person name="Ye Q.L."/>
            <person name="Zhang D."/>
            <person name="Wang J.Y."/>
            <person name="Li Y.F."/>
            <person name="Zhong Z.M."/>
            <person name="Liu X."/>
            <person name="Yu X."/>
            <person name="Liu D.K."/>
            <person name="Tu X.D."/>
            <person name="Liu B."/>
            <person name="Hao Y."/>
            <person name="Liao X.Y."/>
            <person name="Jiang Y.T."/>
            <person name="Sun W.H."/>
            <person name="Chen J."/>
            <person name="Chen Y.Q."/>
            <person name="Ai Y."/>
            <person name="Zhai J.W."/>
            <person name="Wu S.S."/>
            <person name="Zhou Z."/>
            <person name="Hsiao Y.Y."/>
            <person name="Wu W.L."/>
            <person name="Chen Y.Y."/>
            <person name="Lin Y.F."/>
            <person name="Hsu J.L."/>
            <person name="Li C.Y."/>
            <person name="Wang Z.W."/>
            <person name="Zhao X."/>
            <person name="Zhong W.Y."/>
            <person name="Ma X.K."/>
            <person name="Ma L."/>
            <person name="Huang J."/>
            <person name="Chen G.Z."/>
            <person name="Huang M.Z."/>
            <person name="Huang L."/>
            <person name="Peng D.H."/>
            <person name="Luo Y.B."/>
            <person name="Zou S.Q."/>
            <person name="Chen S.P."/>
            <person name="Lan S."/>
            <person name="Tsai W.C."/>
            <person name="Van de Peer Y."/>
            <person name="Liu Z.J."/>
        </authorList>
    </citation>
    <scope>NUCLEOTIDE SEQUENCE [LARGE SCALE GENOMIC DNA]</scope>
    <source>
        <strain evidence="6">Lor287</strain>
    </source>
</reference>
<dbReference type="EMBL" id="JBBWWQ010000003">
    <property type="protein sequence ID" value="KAK8951908.1"/>
    <property type="molecule type" value="Genomic_DNA"/>
</dbReference>
<comment type="function">
    <text evidence="3">Variable subunit of the ferredoxin-thioredoxin reductase (FTR), which catalyzes the two-electron reduction of thioredoxins by the electrons provided by reduced ferredoxin.</text>
</comment>
<comment type="caution">
    <text evidence="6">The sequence shown here is derived from an EMBL/GenBank/DDBJ whole genome shotgun (WGS) entry which is preliminary data.</text>
</comment>
<organism evidence="6 7">
    <name type="scientific">Platanthera zijinensis</name>
    <dbReference type="NCBI Taxonomy" id="2320716"/>
    <lineage>
        <taxon>Eukaryota</taxon>
        <taxon>Viridiplantae</taxon>
        <taxon>Streptophyta</taxon>
        <taxon>Embryophyta</taxon>
        <taxon>Tracheophyta</taxon>
        <taxon>Spermatophyta</taxon>
        <taxon>Magnoliopsida</taxon>
        <taxon>Liliopsida</taxon>
        <taxon>Asparagales</taxon>
        <taxon>Orchidaceae</taxon>
        <taxon>Orchidoideae</taxon>
        <taxon>Orchideae</taxon>
        <taxon>Orchidinae</taxon>
        <taxon>Platanthera</taxon>
    </lineage>
</organism>